<dbReference type="AlphaFoldDB" id="A0A0C6F414"/>
<proteinExistence type="predicted"/>
<dbReference type="RefSeq" id="WP_428833439.1">
    <property type="nucleotide sequence ID" value="NZ_AP014704.1"/>
</dbReference>
<dbReference type="Proteomes" id="UP000061432">
    <property type="component" value="Chromosome"/>
</dbReference>
<feature type="region of interest" description="Disordered" evidence="1">
    <location>
        <begin position="173"/>
        <end position="204"/>
    </location>
</feature>
<dbReference type="KEGG" id="maqu:Maq22A_c21920"/>
<name>A0A0C6F414_9HYPH</name>
<sequence>MEGDACGRGRGHPALNVADRLSCACAAHLRAPILLGGAMSLVRIWPRRRHIPTSTRLDDFDGAGQAVGDRPGFRTAKLLESDEAAATSPATATAGCAAVRLAAMSFTEFGAEASGHVMAASCPARVAVGRACPYMGAMTDNTSTPYTIEISPISKPAGQFQWAIRRNGKLVERSDRPHPTEAKAEASALAAVERSMHSSASGRW</sequence>
<gene>
    <name evidence="2" type="ORF">Maq22A_c21920</name>
</gene>
<feature type="compositionally biased region" description="Basic and acidic residues" evidence="1">
    <location>
        <begin position="173"/>
        <end position="184"/>
    </location>
</feature>
<evidence type="ECO:0000313" key="3">
    <source>
        <dbReference type="Proteomes" id="UP000061432"/>
    </source>
</evidence>
<reference evidence="3" key="2">
    <citation type="submission" date="2015-01" db="EMBL/GenBank/DDBJ databases">
        <title>Complete genome sequence of Methylobacterium aquaticum strain 22A.</title>
        <authorList>
            <person name="Tani A."/>
            <person name="Ogura Y."/>
            <person name="Hayashi T."/>
        </authorList>
    </citation>
    <scope>NUCLEOTIDE SEQUENCE [LARGE SCALE GENOMIC DNA]</scope>
    <source>
        <strain evidence="3">MA-22A</strain>
    </source>
</reference>
<accession>A0A0C6F414</accession>
<evidence type="ECO:0000256" key="1">
    <source>
        <dbReference type="SAM" id="MobiDB-lite"/>
    </source>
</evidence>
<reference evidence="2 3" key="1">
    <citation type="journal article" date="2015" name="Genome Announc.">
        <title>Complete Genome Sequence of Methylobacterium aquaticum Strain 22A, Isolated from Racomitrium japonicum Moss.</title>
        <authorList>
            <person name="Tani A."/>
            <person name="Ogura Y."/>
            <person name="Hayashi T."/>
            <person name="Kimbara K."/>
        </authorList>
    </citation>
    <scope>NUCLEOTIDE SEQUENCE [LARGE SCALE GENOMIC DNA]</scope>
    <source>
        <strain evidence="2 3">MA-22A</strain>
    </source>
</reference>
<protein>
    <submittedName>
        <fullName evidence="2">Uncharacterized protein</fullName>
    </submittedName>
</protein>
<dbReference type="EMBL" id="AP014704">
    <property type="protein sequence ID" value="BAQ47391.1"/>
    <property type="molecule type" value="Genomic_DNA"/>
</dbReference>
<organism evidence="2 3">
    <name type="scientific">Methylobacterium aquaticum</name>
    <dbReference type="NCBI Taxonomy" id="270351"/>
    <lineage>
        <taxon>Bacteria</taxon>
        <taxon>Pseudomonadati</taxon>
        <taxon>Pseudomonadota</taxon>
        <taxon>Alphaproteobacteria</taxon>
        <taxon>Hyphomicrobiales</taxon>
        <taxon>Methylobacteriaceae</taxon>
        <taxon>Methylobacterium</taxon>
    </lineage>
</organism>
<dbReference type="STRING" id="270351.Maq22A_c21920"/>
<evidence type="ECO:0000313" key="2">
    <source>
        <dbReference type="EMBL" id="BAQ47391.1"/>
    </source>
</evidence>
<dbReference type="PATRIC" id="fig|270351.10.peg.4239"/>